<evidence type="ECO:0000313" key="2">
    <source>
        <dbReference type="Proteomes" id="UP000265801"/>
    </source>
</evidence>
<gene>
    <name evidence="1" type="ORF">D3H55_14075</name>
</gene>
<dbReference type="InterPro" id="IPR036457">
    <property type="entry name" value="PPM-type-like_dom_sf"/>
</dbReference>
<sequence>MANSIQEISWTGKQKDYVDIINIENFHHMSLGRFGGNSRAGQYKNEDGCLIWADEKETFEFAVILDAHKSADSAELVILQFNRKKEEILDLLSLSVEVTMKKIEKTILNLFQEEEFLSACREVQGETACLIVLRKGKYLWWFSVGDCIAHLFNPELANLGQYQLNQRQFFEWVGEVNTFTQPIPCYSSGVRELRKGLNRILLTTDGLVECPGDPYSSPSDIYETLMSNPVEGGIRVLMEKIRDFNVRDSTTLISWDVMIEQEATQPSDI</sequence>
<dbReference type="EMBL" id="QXIR01000019">
    <property type="protein sequence ID" value="RIW32004.1"/>
    <property type="molecule type" value="Genomic_DNA"/>
</dbReference>
<keyword evidence="2" id="KW-1185">Reference proteome</keyword>
<dbReference type="AlphaFoldDB" id="A0A3A1QVI1"/>
<proteinExistence type="predicted"/>
<dbReference type="RefSeq" id="WP_119547705.1">
    <property type="nucleotide sequence ID" value="NZ_QXIR01000019.1"/>
</dbReference>
<organism evidence="1 2">
    <name type="scientific">Bacillus salacetis</name>
    <dbReference type="NCBI Taxonomy" id="2315464"/>
    <lineage>
        <taxon>Bacteria</taxon>
        <taxon>Bacillati</taxon>
        <taxon>Bacillota</taxon>
        <taxon>Bacilli</taxon>
        <taxon>Bacillales</taxon>
        <taxon>Bacillaceae</taxon>
        <taxon>Bacillus</taxon>
    </lineage>
</organism>
<dbReference type="SUPFAM" id="SSF81606">
    <property type="entry name" value="PP2C-like"/>
    <property type="match status" value="1"/>
</dbReference>
<dbReference type="Gene3D" id="3.60.40.10">
    <property type="entry name" value="PPM-type phosphatase domain"/>
    <property type="match status" value="1"/>
</dbReference>
<dbReference type="OrthoDB" id="7944398at2"/>
<protein>
    <submittedName>
        <fullName evidence="1">Protein phosphatase 2C domain-containing protein</fullName>
    </submittedName>
</protein>
<comment type="caution">
    <text evidence="1">The sequence shown here is derived from an EMBL/GenBank/DDBJ whole genome shotgun (WGS) entry which is preliminary data.</text>
</comment>
<dbReference type="Proteomes" id="UP000265801">
    <property type="component" value="Unassembled WGS sequence"/>
</dbReference>
<reference evidence="1 2" key="1">
    <citation type="submission" date="2018-09" db="EMBL/GenBank/DDBJ databases">
        <title>Bacillus saliacetes sp. nov., isolated from Thai shrimp paste (Ka-pi).</title>
        <authorList>
            <person name="Daroonpunt R."/>
            <person name="Tanasupawat S."/>
            <person name="Yiamsombut S."/>
        </authorList>
    </citation>
    <scope>NUCLEOTIDE SEQUENCE [LARGE SCALE GENOMIC DNA]</scope>
    <source>
        <strain evidence="1 2">SKP7-4</strain>
    </source>
</reference>
<name>A0A3A1QVI1_9BACI</name>
<evidence type="ECO:0000313" key="1">
    <source>
        <dbReference type="EMBL" id="RIW32004.1"/>
    </source>
</evidence>
<accession>A0A3A1QVI1</accession>